<evidence type="ECO:0000313" key="1">
    <source>
        <dbReference type="EMBL" id="CTQ72766.1"/>
    </source>
</evidence>
<evidence type="ECO:0000313" key="2">
    <source>
        <dbReference type="Proteomes" id="UP000053235"/>
    </source>
</evidence>
<dbReference type="AlphaFoldDB" id="A0A0M7AED7"/>
<reference evidence="2" key="1">
    <citation type="submission" date="2015-07" db="EMBL/GenBank/DDBJ databases">
        <authorList>
            <person name="Rodrigo-Torres Lidia"/>
            <person name="Arahal R.David."/>
        </authorList>
    </citation>
    <scope>NUCLEOTIDE SEQUENCE [LARGE SCALE GENOMIC DNA]</scope>
    <source>
        <strain evidence="2">CECT 5112</strain>
    </source>
</reference>
<gene>
    <name evidence="1" type="ORF">LAX5112_03290</name>
</gene>
<proteinExistence type="predicted"/>
<protein>
    <recommendedName>
        <fullName evidence="3">Type VI secretion system (T6SS) effector Tae4 (Amidase)</fullName>
    </recommendedName>
</protein>
<dbReference type="InterPro" id="IPR025562">
    <property type="entry name" value="Tae4"/>
</dbReference>
<dbReference type="Proteomes" id="UP000053235">
    <property type="component" value="Unassembled WGS sequence"/>
</dbReference>
<dbReference type="EMBL" id="CXWD01000013">
    <property type="protein sequence ID" value="CTQ72766.1"/>
    <property type="molecule type" value="Genomic_DNA"/>
</dbReference>
<accession>A0A0M7AED7</accession>
<dbReference type="STRING" id="388408.LAX5112_03290"/>
<name>A0A0M7AED7_9HYPH</name>
<dbReference type="Pfam" id="PF14113">
    <property type="entry name" value="Tae4"/>
    <property type="match status" value="1"/>
</dbReference>
<evidence type="ECO:0008006" key="3">
    <source>
        <dbReference type="Google" id="ProtNLM"/>
    </source>
</evidence>
<dbReference type="Gene3D" id="3.90.1720.70">
    <property type="match status" value="1"/>
</dbReference>
<keyword evidence="2" id="KW-1185">Reference proteome</keyword>
<organism evidence="1 2">
    <name type="scientific">Roseibium alexandrii</name>
    <dbReference type="NCBI Taxonomy" id="388408"/>
    <lineage>
        <taxon>Bacteria</taxon>
        <taxon>Pseudomonadati</taxon>
        <taxon>Pseudomonadota</taxon>
        <taxon>Alphaproteobacteria</taxon>
        <taxon>Hyphomicrobiales</taxon>
        <taxon>Stappiaceae</taxon>
        <taxon>Roseibium</taxon>
    </lineage>
</organism>
<dbReference type="RefSeq" id="WP_186009093.1">
    <property type="nucleotide sequence ID" value="NZ_CXWD01000013.1"/>
</dbReference>
<sequence length="163" mass="17854">MVLRFADLRNNYPVPDPEKSDEENRRAFYNTLGGQWPTLVNAEHYKNTCATRLSVALKKSGASISDTYKEAIEGNGSPLIIKVKTMSEYLKATVGNSYWGMSKNPGTTIGPGDVPGVTGILVYHVAWSNATGHFDLWTGSDFLGSGNFSDIKDGFALELWKIS</sequence>